<dbReference type="SFLD" id="SFLDG01082">
    <property type="entry name" value="B12-binding_domain_containing"/>
    <property type="match status" value="1"/>
</dbReference>
<dbReference type="Pfam" id="PF04055">
    <property type="entry name" value="Radical_SAM"/>
    <property type="match status" value="1"/>
</dbReference>
<evidence type="ECO:0000313" key="8">
    <source>
        <dbReference type="EMBL" id="OGL46068.1"/>
    </source>
</evidence>
<dbReference type="GO" id="GO:0005829">
    <property type="term" value="C:cytosol"/>
    <property type="evidence" value="ECO:0007669"/>
    <property type="project" value="TreeGrafter"/>
</dbReference>
<dbReference type="GO" id="GO:0031419">
    <property type="term" value="F:cobalamin binding"/>
    <property type="evidence" value="ECO:0007669"/>
    <property type="project" value="InterPro"/>
</dbReference>
<protein>
    <submittedName>
        <fullName evidence="8">Uncharacterized protein</fullName>
    </submittedName>
</protein>
<evidence type="ECO:0000259" key="7">
    <source>
        <dbReference type="PROSITE" id="PS51918"/>
    </source>
</evidence>
<keyword evidence="3" id="KW-0479">Metal-binding</keyword>
<dbReference type="SFLD" id="SFLDG01123">
    <property type="entry name" value="methyltransferase_(Class_B)"/>
    <property type="match status" value="1"/>
</dbReference>
<evidence type="ECO:0000256" key="5">
    <source>
        <dbReference type="ARBA" id="ARBA00023014"/>
    </source>
</evidence>
<keyword evidence="2" id="KW-0949">S-adenosyl-L-methionine</keyword>
<dbReference type="PROSITE" id="PS51332">
    <property type="entry name" value="B12_BINDING"/>
    <property type="match status" value="1"/>
</dbReference>
<dbReference type="InterPro" id="IPR051198">
    <property type="entry name" value="BchE-like"/>
</dbReference>
<dbReference type="InterPro" id="IPR006158">
    <property type="entry name" value="Cobalamin-bd"/>
</dbReference>
<dbReference type="InterPro" id="IPR058240">
    <property type="entry name" value="rSAM_sf"/>
</dbReference>
<accession>A0A1F7RYD5</accession>
<comment type="caution">
    <text evidence="8">The sequence shown here is derived from an EMBL/GenBank/DDBJ whole genome shotgun (WGS) entry which is preliminary data.</text>
</comment>
<dbReference type="Proteomes" id="UP000178435">
    <property type="component" value="Unassembled WGS sequence"/>
</dbReference>
<dbReference type="SMART" id="SM00729">
    <property type="entry name" value="Elp3"/>
    <property type="match status" value="1"/>
</dbReference>
<evidence type="ECO:0000256" key="2">
    <source>
        <dbReference type="ARBA" id="ARBA00022691"/>
    </source>
</evidence>
<evidence type="ECO:0000256" key="4">
    <source>
        <dbReference type="ARBA" id="ARBA00023004"/>
    </source>
</evidence>
<comment type="cofactor">
    <cofactor evidence="1">
        <name>[4Fe-4S] cluster</name>
        <dbReference type="ChEBI" id="CHEBI:49883"/>
    </cofactor>
</comment>
<dbReference type="Pfam" id="PF02310">
    <property type="entry name" value="B12-binding"/>
    <property type="match status" value="1"/>
</dbReference>
<reference evidence="8 9" key="1">
    <citation type="journal article" date="2016" name="Nat. Commun.">
        <title>Thousands of microbial genomes shed light on interconnected biogeochemical processes in an aquifer system.</title>
        <authorList>
            <person name="Anantharaman K."/>
            <person name="Brown C.T."/>
            <person name="Hug L.A."/>
            <person name="Sharon I."/>
            <person name="Castelle C.J."/>
            <person name="Probst A.J."/>
            <person name="Thomas B.C."/>
            <person name="Singh A."/>
            <person name="Wilkins M.J."/>
            <person name="Karaoz U."/>
            <person name="Brodie E.L."/>
            <person name="Williams K.H."/>
            <person name="Hubbard S.S."/>
            <person name="Banfield J.F."/>
        </authorList>
    </citation>
    <scope>NUCLEOTIDE SEQUENCE [LARGE SCALE GENOMIC DNA]</scope>
</reference>
<dbReference type="InterPro" id="IPR007197">
    <property type="entry name" value="rSAM"/>
</dbReference>
<evidence type="ECO:0000256" key="3">
    <source>
        <dbReference type="ARBA" id="ARBA00022723"/>
    </source>
</evidence>
<dbReference type="PANTHER" id="PTHR43409:SF16">
    <property type="entry name" value="SLR0320 PROTEIN"/>
    <property type="match status" value="1"/>
</dbReference>
<feature type="domain" description="Radical SAM core" evidence="7">
    <location>
        <begin position="208"/>
        <end position="431"/>
    </location>
</feature>
<keyword evidence="4" id="KW-0408">Iron</keyword>
<dbReference type="CDD" id="cd01335">
    <property type="entry name" value="Radical_SAM"/>
    <property type="match status" value="1"/>
</dbReference>
<organism evidence="8 9">
    <name type="scientific">Candidatus Schekmanbacteria bacterium RBG_16_38_11</name>
    <dbReference type="NCBI Taxonomy" id="1817880"/>
    <lineage>
        <taxon>Bacteria</taxon>
        <taxon>Candidatus Schekmaniibacteriota</taxon>
    </lineage>
</organism>
<dbReference type="GO" id="GO:0051539">
    <property type="term" value="F:4 iron, 4 sulfur cluster binding"/>
    <property type="evidence" value="ECO:0007669"/>
    <property type="project" value="UniProtKB-KW"/>
</dbReference>
<proteinExistence type="predicted"/>
<dbReference type="PROSITE" id="PS51918">
    <property type="entry name" value="RADICAL_SAM"/>
    <property type="match status" value="1"/>
</dbReference>
<gene>
    <name evidence="8" type="ORF">A2149_07325</name>
</gene>
<dbReference type="Gene3D" id="3.20.20.70">
    <property type="entry name" value="Aldolase class I"/>
    <property type="match status" value="1"/>
</dbReference>
<dbReference type="InterPro" id="IPR034466">
    <property type="entry name" value="Methyltransferase_Class_B"/>
</dbReference>
<keyword evidence="5" id="KW-0411">Iron-sulfur</keyword>
<dbReference type="Gene3D" id="3.40.50.280">
    <property type="entry name" value="Cobalamin-binding domain"/>
    <property type="match status" value="1"/>
</dbReference>
<dbReference type="InterPro" id="IPR013785">
    <property type="entry name" value="Aldolase_TIM"/>
</dbReference>
<dbReference type="PANTHER" id="PTHR43409">
    <property type="entry name" value="ANAEROBIC MAGNESIUM-PROTOPORPHYRIN IX MONOMETHYL ESTER CYCLASE-RELATED"/>
    <property type="match status" value="1"/>
</dbReference>
<name>A0A1F7RYD5_9BACT</name>
<dbReference type="SFLD" id="SFLDS00029">
    <property type="entry name" value="Radical_SAM"/>
    <property type="match status" value="1"/>
</dbReference>
<evidence type="ECO:0000256" key="1">
    <source>
        <dbReference type="ARBA" id="ARBA00001966"/>
    </source>
</evidence>
<evidence type="ECO:0000313" key="9">
    <source>
        <dbReference type="Proteomes" id="UP000178435"/>
    </source>
</evidence>
<dbReference type="InterPro" id="IPR006638">
    <property type="entry name" value="Elp3/MiaA/NifB-like_rSAM"/>
</dbReference>
<dbReference type="GO" id="GO:0046872">
    <property type="term" value="F:metal ion binding"/>
    <property type="evidence" value="ECO:0007669"/>
    <property type="project" value="UniProtKB-KW"/>
</dbReference>
<feature type="domain" description="B12-binding" evidence="6">
    <location>
        <begin position="23"/>
        <end position="158"/>
    </location>
</feature>
<evidence type="ECO:0000259" key="6">
    <source>
        <dbReference type="PROSITE" id="PS51332"/>
    </source>
</evidence>
<dbReference type="EMBL" id="MGDF01000067">
    <property type="protein sequence ID" value="OGL46068.1"/>
    <property type="molecule type" value="Genomic_DNA"/>
</dbReference>
<sequence length="491" mass="56454">MKVFLGNSPWKKEGHYGVRAGSRWPHFEKLDAGYMPFPFFLAYAAALLEKNGIEVLVVDGIAEDLSDKEFLKRIENFQPDLAVFEISTNSMNIDLKFAKETRKILKDSAAIAFCGPDMNMYNAAFLKQNPGINFVLKGEYEFTLLEIAKILSEGNYTKLESLKGIFFRNSNGEISFTGERELISNLDLFPWPARHSLPMDKYNDTPGGIPRPSVQMWASRGCPFQCIFCSWPQIMYGSPAYRTRNPVDVVDEMEWLVKNMGFKSVYFDDDTFNIGKPRILNICSEIKKRGIKIPWAIMARADTSDREMLEAMKDAGLHALKYGVESGVQEIVNNCGKKLDLKKVRETIKITKDLGIKFHLTFAFGLPGETRETIRSTIDFAIEQDPDSLQFSIITPFPGSRYYDDLEKKGFLLSKNWEEYDGYNRAVIRTDNLTKDELEEGLRTANCAWQDHLVKRDIKCQKWKYLLQGLKNPLHGAKRFWEIFVDKRYEK</sequence>
<dbReference type="GO" id="GO:0003824">
    <property type="term" value="F:catalytic activity"/>
    <property type="evidence" value="ECO:0007669"/>
    <property type="project" value="InterPro"/>
</dbReference>
<dbReference type="SUPFAM" id="SSF102114">
    <property type="entry name" value="Radical SAM enzymes"/>
    <property type="match status" value="1"/>
</dbReference>
<dbReference type="AlphaFoldDB" id="A0A1F7RYD5"/>